<dbReference type="AlphaFoldDB" id="A0A9Q3HZH3"/>
<proteinExistence type="predicted"/>
<sequence length="121" mass="14739">MRTIDILQEDVHIPDEIIVGKLHSLFIRTAKKWYYKMRQDHGKHDWSWWKSEIITKWANNSWRFKMENAFESSIFDSEKDKPLTWYLKQKDRLSAFHPDMSDTMINIKILRKFGELEHAIK</sequence>
<organism evidence="1 2">
    <name type="scientific">Austropuccinia psidii MF-1</name>
    <dbReference type="NCBI Taxonomy" id="1389203"/>
    <lineage>
        <taxon>Eukaryota</taxon>
        <taxon>Fungi</taxon>
        <taxon>Dikarya</taxon>
        <taxon>Basidiomycota</taxon>
        <taxon>Pucciniomycotina</taxon>
        <taxon>Pucciniomycetes</taxon>
        <taxon>Pucciniales</taxon>
        <taxon>Sphaerophragmiaceae</taxon>
        <taxon>Austropuccinia</taxon>
    </lineage>
</organism>
<comment type="caution">
    <text evidence="1">The sequence shown here is derived from an EMBL/GenBank/DDBJ whole genome shotgun (WGS) entry which is preliminary data.</text>
</comment>
<protein>
    <recommendedName>
        <fullName evidence="3">Retrotransposon gag domain-containing protein</fullName>
    </recommendedName>
</protein>
<evidence type="ECO:0000313" key="1">
    <source>
        <dbReference type="EMBL" id="MBW0522683.1"/>
    </source>
</evidence>
<keyword evidence="2" id="KW-1185">Reference proteome</keyword>
<evidence type="ECO:0000313" key="2">
    <source>
        <dbReference type="Proteomes" id="UP000765509"/>
    </source>
</evidence>
<evidence type="ECO:0008006" key="3">
    <source>
        <dbReference type="Google" id="ProtNLM"/>
    </source>
</evidence>
<accession>A0A9Q3HZH3</accession>
<name>A0A9Q3HZH3_9BASI</name>
<dbReference type="EMBL" id="AVOT02029737">
    <property type="protein sequence ID" value="MBW0522683.1"/>
    <property type="molecule type" value="Genomic_DNA"/>
</dbReference>
<dbReference type="OrthoDB" id="2507294at2759"/>
<dbReference type="Proteomes" id="UP000765509">
    <property type="component" value="Unassembled WGS sequence"/>
</dbReference>
<gene>
    <name evidence="1" type="ORF">O181_062398</name>
</gene>
<reference evidence="1" key="1">
    <citation type="submission" date="2021-03" db="EMBL/GenBank/DDBJ databases">
        <title>Draft genome sequence of rust myrtle Austropuccinia psidii MF-1, a brazilian biotype.</title>
        <authorList>
            <person name="Quecine M.C."/>
            <person name="Pachon D.M.R."/>
            <person name="Bonatelli M.L."/>
            <person name="Correr F.H."/>
            <person name="Franceschini L.M."/>
            <person name="Leite T.F."/>
            <person name="Margarido G.R.A."/>
            <person name="Almeida C.A."/>
            <person name="Ferrarezi J.A."/>
            <person name="Labate C.A."/>
        </authorList>
    </citation>
    <scope>NUCLEOTIDE SEQUENCE</scope>
    <source>
        <strain evidence="1">MF-1</strain>
    </source>
</reference>